<evidence type="ECO:0000259" key="3">
    <source>
        <dbReference type="Pfam" id="PF12783"/>
    </source>
</evidence>
<dbReference type="SUPFAM" id="SSF48371">
    <property type="entry name" value="ARM repeat"/>
    <property type="match status" value="2"/>
</dbReference>
<feature type="domain" description="Mon2/Sec7/BIG1-like dimerisation and cyclophilin-binding" evidence="5">
    <location>
        <begin position="7"/>
        <end position="176"/>
    </location>
</feature>
<accession>A0A1G4K1F3</accession>
<dbReference type="Pfam" id="PF16213">
    <property type="entry name" value="DCB"/>
    <property type="match status" value="1"/>
</dbReference>
<reference evidence="7" key="1">
    <citation type="submission" date="2016-03" db="EMBL/GenBank/DDBJ databases">
        <authorList>
            <person name="Devillers Hugo."/>
        </authorList>
    </citation>
    <scope>NUCLEOTIDE SEQUENCE [LARGE SCALE GENOMIC DNA]</scope>
</reference>
<dbReference type="InterPro" id="IPR032629">
    <property type="entry name" value="DCB_dom"/>
</dbReference>
<dbReference type="Proteomes" id="UP000191144">
    <property type="component" value="Chromosome F"/>
</dbReference>
<keyword evidence="1" id="KW-0813">Transport</keyword>
<evidence type="ECO:0000256" key="1">
    <source>
        <dbReference type="ARBA" id="ARBA00022448"/>
    </source>
</evidence>
<dbReference type="InterPro" id="IPR016024">
    <property type="entry name" value="ARM-type_fold"/>
</dbReference>
<dbReference type="GO" id="GO:0005794">
    <property type="term" value="C:Golgi apparatus"/>
    <property type="evidence" value="ECO:0007669"/>
    <property type="project" value="UniProtKB-ARBA"/>
</dbReference>
<evidence type="ECO:0000259" key="5">
    <source>
        <dbReference type="Pfam" id="PF16213"/>
    </source>
</evidence>
<evidence type="ECO:0000256" key="2">
    <source>
        <dbReference type="ARBA" id="ARBA00022927"/>
    </source>
</evidence>
<keyword evidence="2" id="KW-0653">Protein transport</keyword>
<keyword evidence="7" id="KW-1185">Reference proteome</keyword>
<dbReference type="Pfam" id="PF16206">
    <property type="entry name" value="Mon2_C"/>
    <property type="match status" value="1"/>
</dbReference>
<evidence type="ECO:0000313" key="6">
    <source>
        <dbReference type="EMBL" id="SCU97375.1"/>
    </source>
</evidence>
<name>A0A1G4K1F3_9SACH</name>
<proteinExistence type="predicted"/>
<dbReference type="OrthoDB" id="294853at2759"/>
<dbReference type="InterPro" id="IPR032817">
    <property type="entry name" value="Mon2_C"/>
</dbReference>
<dbReference type="GO" id="GO:0015031">
    <property type="term" value="P:protein transport"/>
    <property type="evidence" value="ECO:0007669"/>
    <property type="project" value="UniProtKB-KW"/>
</dbReference>
<dbReference type="EMBL" id="LT598477">
    <property type="protein sequence ID" value="SCU97375.1"/>
    <property type="molecule type" value="Genomic_DNA"/>
</dbReference>
<sequence>MSAEISFEKFAQQLFRELHALSTESKRRNSDIKHASDTSQEILKVVNSFDELLRHPDFVLPFVLSCASRNAKLTSISMQCLQRLASIRSIPDERMEDVLNAFMESTHLAVEIQLKVLQIIPIFFKTYSNAITGELCSKLLKCCSSLLQLPNKAPMVVGTASATLQQLVNDILDRASTPQEIATIEVAVSNTDYTTVGTFRYDANRLFFDLCSLKSGSYAKQGSVLNIEGVPEDYGLEILESVLSNHFELFEYCADLQFILRTKAVPLFLRSISSSKDFPIVVRSARCLVMLIRLEFLKVLELELEIILFLLIKIMSNEIDSPAWKKIIILEIFQLITKNIALILAIFQCYDMNTNRKQIMKSLVDVLQNLISSNEYQNYLKVSHVLTKGDTPVISQENSAAKIPLIELLDKSGPPMIDQTYGVFLVLSITNQISDEIGSYAVTTSQKERAESSTKVLQLYFNSVFPGLFFLHKMFLYSTTLDTPLFHAVIRAFQKLSHSSGILELNDKLSQCLDLFGIVTVEGCLLSSSVLAANNSEQDVSPATAMLNTISGSLIRTSNSSKETSDESHFTTRTVHPRMISVFRALISLSISLGSYFTSEHWSSFLKTWQWMSYYLKGPSGDHGRSGPGFSHNTQSLSSDLNAVQASIGRFCESTQNYPGSSFHCLVQSLIQESSKCLTLAKSREESAGYRPTTEQGKLTNCAYNKDFFMLQLGELSRLNILGLFKGSKEDTTWDLVVNYLVTEAASRNYESEVLRLCSVDVLNAIVAEAARVAGELGPDSKSEAEMIEDKLLIALTELAGKIMGLGRNREALHRGSIETECDIVFQMLRTLKGLLDVFGESLTASWDTVFRIINSPFELINKDHSDDSSIFEEDSSILDVISSKHKGMIQVSFDVFKLIFDDFLQTLPPGVLEDVIDTLLNFVRQDRDLNISFSSISQFWLIGDFLRTCVSRHSERFSDIERREFIKDVEQGKLISLISSADDHPYSLFNGLWLYLLKKLVECTNDPRVEVKNGAIQTFFRIVDSYSASFPPWELLIQEVLKPLLEKRFEFDEYLRGTEFINLTLKGLVQMYSMYFAAFSSNENLARAWELLVSYMEDLIKLPSFEISFIVLNNFKSLLDAMVKIPEIPDSIILELYETWCGYNVVYTDSSKPSEFNRKTNYECIEELLSCYPPLHQILSRKHLLDSDRVEAILTVMNSAARYPLLPEFSSDDQKPSSLQQAVLESVQVFEFGQPLEIEVLILNQISTLIALPFETKSRIENKLGPRLSLASRKRIPTFEAISYEVCEYLGRRLKSTEVLDADFICSKRLPKLLKNLSLPVLCKSLIENRRENSVALWTLASQCFYSLAEKILSALKDPNVANVVPEKAKEVFFELFIDVAVTPLKRIDPETDILTEVSDIEEFERYRDILLQNLGPAFPETTHVEKFVSAVWSGSFFHEVDDVEDAIIKESDSLFEVAVKLADFPFDEVLGSTREQSLLSKYKTASLCLRDLMEFTKYEGPGQEILRPVCVPFMVARYAFILRRYISDVILLNRKPIAKDRKMEVVLVLTGLKEVLDSVSKSENSSGREETIEHLKALYPLVLKTIPASHKIVGLQAIVQELSLEFTKLIK</sequence>
<evidence type="ECO:0000259" key="4">
    <source>
        <dbReference type="Pfam" id="PF16206"/>
    </source>
</evidence>
<organism evidence="6 7">
    <name type="scientific">Lachancea meyersii CBS 8951</name>
    <dbReference type="NCBI Taxonomy" id="1266667"/>
    <lineage>
        <taxon>Eukaryota</taxon>
        <taxon>Fungi</taxon>
        <taxon>Dikarya</taxon>
        <taxon>Ascomycota</taxon>
        <taxon>Saccharomycotina</taxon>
        <taxon>Saccharomycetes</taxon>
        <taxon>Saccharomycetales</taxon>
        <taxon>Saccharomycetaceae</taxon>
        <taxon>Lachancea</taxon>
    </lineage>
</organism>
<gene>
    <name evidence="6" type="ORF">LAME_0F19460G</name>
</gene>
<protein>
    <submittedName>
        <fullName evidence="6">LAME_0F19460g1_1</fullName>
    </submittedName>
</protein>
<evidence type="ECO:0000313" key="7">
    <source>
        <dbReference type="Proteomes" id="UP000191144"/>
    </source>
</evidence>
<feature type="domain" description="Mon2 C-terminal" evidence="4">
    <location>
        <begin position="903"/>
        <end position="1048"/>
    </location>
</feature>
<feature type="domain" description="Mon2/Sec7/BIG1-like HUS" evidence="3">
    <location>
        <begin position="200"/>
        <end position="359"/>
    </location>
</feature>
<dbReference type="InterPro" id="IPR032691">
    <property type="entry name" value="Mon2/Sec7/BIG1-like_HUS"/>
</dbReference>
<dbReference type="Pfam" id="PF12783">
    <property type="entry name" value="Sec7-like_HUS"/>
    <property type="match status" value="1"/>
</dbReference>